<evidence type="ECO:0000313" key="2">
    <source>
        <dbReference type="Proteomes" id="UP001327560"/>
    </source>
</evidence>
<dbReference type="AlphaFoldDB" id="A0AAQ3KUQ6"/>
<sequence length="248" mass="28770">MIVKQHNIDLIILQKTHLAQGDAECFLYKYKRGWDGDFVSSNGRSGGIMIFWRKNCKKVKCVFKDDQCMNILIKQCRGVPFLLFGIYASTNYMKRNHLWEIFKELNIENLPWIVVGDMNCIRDSSEKFGEKCKAEIKHMVEQNLNIKEGSYLLKYLGTYIAPKRLEEKYQMKLIQKAKGRVDTWASSQISQAGKCKDLTWNGKTIAECMSAIKDRRKISIGDGRGTKLRSDSWISTIPIDKWLTYMDV</sequence>
<proteinExistence type="predicted"/>
<reference evidence="1 2" key="1">
    <citation type="submission" date="2023-10" db="EMBL/GenBank/DDBJ databases">
        <title>Chromosome-scale genome assembly provides insights into flower coloration mechanisms of Canna indica.</title>
        <authorList>
            <person name="Li C."/>
        </authorList>
    </citation>
    <scope>NUCLEOTIDE SEQUENCE [LARGE SCALE GENOMIC DNA]</scope>
    <source>
        <tissue evidence="1">Flower</tissue>
    </source>
</reference>
<evidence type="ECO:0000313" key="1">
    <source>
        <dbReference type="EMBL" id="WOL12077.1"/>
    </source>
</evidence>
<organism evidence="1 2">
    <name type="scientific">Canna indica</name>
    <name type="common">Indian-shot</name>
    <dbReference type="NCBI Taxonomy" id="4628"/>
    <lineage>
        <taxon>Eukaryota</taxon>
        <taxon>Viridiplantae</taxon>
        <taxon>Streptophyta</taxon>
        <taxon>Embryophyta</taxon>
        <taxon>Tracheophyta</taxon>
        <taxon>Spermatophyta</taxon>
        <taxon>Magnoliopsida</taxon>
        <taxon>Liliopsida</taxon>
        <taxon>Zingiberales</taxon>
        <taxon>Cannaceae</taxon>
        <taxon>Canna</taxon>
    </lineage>
</organism>
<dbReference type="SUPFAM" id="SSF56219">
    <property type="entry name" value="DNase I-like"/>
    <property type="match status" value="1"/>
</dbReference>
<name>A0AAQ3KUQ6_9LILI</name>
<dbReference type="PANTHER" id="PTHR35218">
    <property type="entry name" value="RNASE H DOMAIN-CONTAINING PROTEIN"/>
    <property type="match status" value="1"/>
</dbReference>
<accession>A0AAQ3KUQ6</accession>
<dbReference type="PANTHER" id="PTHR35218:SF9">
    <property type="entry name" value="ENDONUCLEASE_EXONUCLEASE_PHOSPHATASE DOMAIN-CONTAINING PROTEIN"/>
    <property type="match status" value="1"/>
</dbReference>
<keyword evidence="2" id="KW-1185">Reference proteome</keyword>
<gene>
    <name evidence="1" type="ORF">Cni_G20841</name>
</gene>
<dbReference type="Proteomes" id="UP001327560">
    <property type="component" value="Chromosome 6"/>
</dbReference>
<protein>
    <recommendedName>
        <fullName evidence="3">Endonuclease/exonuclease/phosphatase domain-containing protein</fullName>
    </recommendedName>
</protein>
<dbReference type="InterPro" id="IPR036691">
    <property type="entry name" value="Endo/exonu/phosph_ase_sf"/>
</dbReference>
<dbReference type="EMBL" id="CP136895">
    <property type="protein sequence ID" value="WOL12077.1"/>
    <property type="molecule type" value="Genomic_DNA"/>
</dbReference>
<evidence type="ECO:0008006" key="3">
    <source>
        <dbReference type="Google" id="ProtNLM"/>
    </source>
</evidence>
<dbReference type="Gene3D" id="3.60.10.10">
    <property type="entry name" value="Endonuclease/exonuclease/phosphatase"/>
    <property type="match status" value="1"/>
</dbReference>